<keyword evidence="5" id="KW-0175">Coiled coil</keyword>
<dbReference type="RefSeq" id="WP_174773058.1">
    <property type="nucleotide sequence ID" value="NZ_CABWKH010000023.1"/>
</dbReference>
<dbReference type="GO" id="GO:0005737">
    <property type="term" value="C:cytoplasm"/>
    <property type="evidence" value="ECO:0007669"/>
    <property type="project" value="UniProtKB-SubCell"/>
</dbReference>
<dbReference type="Proteomes" id="UP000494246">
    <property type="component" value="Unassembled WGS sequence"/>
</dbReference>
<reference evidence="8 9" key="1">
    <citation type="submission" date="2019-10" db="EMBL/GenBank/DDBJ databases">
        <authorList>
            <consortium name="Melissa Lawson"/>
            <person name="O'neill I."/>
        </authorList>
    </citation>
    <scope>NUCLEOTIDE SEQUENCE [LARGE SCALE GENOMIC DNA]</scope>
    <source>
        <strain evidence="8">LH_23</strain>
    </source>
</reference>
<evidence type="ECO:0000313" key="9">
    <source>
        <dbReference type="Proteomes" id="UP000494246"/>
    </source>
</evidence>
<evidence type="ECO:0000256" key="6">
    <source>
        <dbReference type="ARBA" id="ARBA00023306"/>
    </source>
</evidence>
<evidence type="ECO:0000256" key="2">
    <source>
        <dbReference type="ARBA" id="ARBA00018787"/>
    </source>
</evidence>
<dbReference type="InterPro" id="IPR007793">
    <property type="entry name" value="DivIVA_fam"/>
</dbReference>
<comment type="subcellular location">
    <subcellularLocation>
        <location evidence="1">Cytoplasm</location>
    </subcellularLocation>
</comment>
<sequence length="56" mass="6449">MLTPNDVRHRKFRTYRSLLHGEVYDVEDVDDFLDSVADTIEVLGKEALKAKEKNNG</sequence>
<evidence type="ECO:0000313" key="8">
    <source>
        <dbReference type="EMBL" id="VWQ36682.1"/>
    </source>
</evidence>
<protein>
    <recommendedName>
        <fullName evidence="2">Cell wall synthesis protein Wag31</fullName>
    </recommendedName>
    <alternativeName>
        <fullName evidence="7">Antigen 84</fullName>
    </alternativeName>
</protein>
<organism evidence="8 9">
    <name type="scientific">Bifidobacterium longum subsp. infantis</name>
    <dbReference type="NCBI Taxonomy" id="1682"/>
    <lineage>
        <taxon>Bacteria</taxon>
        <taxon>Bacillati</taxon>
        <taxon>Actinomycetota</taxon>
        <taxon>Actinomycetes</taxon>
        <taxon>Bifidobacteriales</taxon>
        <taxon>Bifidobacteriaceae</taxon>
        <taxon>Bifidobacterium</taxon>
    </lineage>
</organism>
<name>A0A8U0LD30_BIFLI</name>
<proteinExistence type="predicted"/>
<dbReference type="NCBIfam" id="TIGR03544">
    <property type="entry name" value="DivI1A_domain"/>
    <property type="match status" value="1"/>
</dbReference>
<keyword evidence="4" id="KW-0132">Cell division</keyword>
<dbReference type="InterPro" id="IPR019933">
    <property type="entry name" value="DivIVA_domain"/>
</dbReference>
<dbReference type="Gene3D" id="6.10.250.660">
    <property type="match status" value="1"/>
</dbReference>
<evidence type="ECO:0000256" key="7">
    <source>
        <dbReference type="ARBA" id="ARBA00031737"/>
    </source>
</evidence>
<evidence type="ECO:0000256" key="1">
    <source>
        <dbReference type="ARBA" id="ARBA00004496"/>
    </source>
</evidence>
<accession>A0A8U0LD30</accession>
<dbReference type="EMBL" id="CABWKH010000023">
    <property type="protein sequence ID" value="VWQ36682.1"/>
    <property type="molecule type" value="Genomic_DNA"/>
</dbReference>
<dbReference type="AlphaFoldDB" id="A0A8U0LD30"/>
<evidence type="ECO:0000256" key="3">
    <source>
        <dbReference type="ARBA" id="ARBA00022490"/>
    </source>
</evidence>
<evidence type="ECO:0000256" key="4">
    <source>
        <dbReference type="ARBA" id="ARBA00022618"/>
    </source>
</evidence>
<dbReference type="Pfam" id="PF05103">
    <property type="entry name" value="DivIVA"/>
    <property type="match status" value="1"/>
</dbReference>
<evidence type="ECO:0000256" key="5">
    <source>
        <dbReference type="ARBA" id="ARBA00023054"/>
    </source>
</evidence>
<dbReference type="GO" id="GO:0051301">
    <property type="term" value="P:cell division"/>
    <property type="evidence" value="ECO:0007669"/>
    <property type="project" value="UniProtKB-KW"/>
</dbReference>
<comment type="caution">
    <text evidence="8">The sequence shown here is derived from an EMBL/GenBank/DDBJ whole genome shotgun (WGS) entry which is preliminary data.</text>
</comment>
<keyword evidence="3" id="KW-0963">Cytoplasm</keyword>
<keyword evidence="6" id="KW-0131">Cell cycle</keyword>
<gene>
    <name evidence="8" type="ORF">BIFLH23_01571</name>
</gene>